<dbReference type="EMBL" id="JAUSUC010000006">
    <property type="protein sequence ID" value="MDQ0214398.1"/>
    <property type="molecule type" value="Genomic_DNA"/>
</dbReference>
<reference evidence="1" key="1">
    <citation type="submission" date="2023-07" db="EMBL/GenBank/DDBJ databases">
        <title>Genomic Encyclopedia of Type Strains, Phase IV (KMG-IV): sequencing the most valuable type-strain genomes for metagenomic binning, comparative biology and taxonomic classification.</title>
        <authorList>
            <person name="Goeker M."/>
        </authorList>
    </citation>
    <scope>NUCLEOTIDE SEQUENCE</scope>
    <source>
        <strain evidence="1">DSM 23947</strain>
    </source>
</reference>
<gene>
    <name evidence="1" type="ORF">J2S13_000794</name>
</gene>
<evidence type="ECO:0000313" key="1">
    <source>
        <dbReference type="EMBL" id="MDQ0214398.1"/>
    </source>
</evidence>
<name>A0AAJ1WIG4_9BACI</name>
<dbReference type="Proteomes" id="UP001237207">
    <property type="component" value="Unassembled WGS sequence"/>
</dbReference>
<protein>
    <submittedName>
        <fullName evidence="1">Uncharacterized protein</fullName>
    </submittedName>
</protein>
<comment type="caution">
    <text evidence="1">The sequence shown here is derived from an EMBL/GenBank/DDBJ whole genome shotgun (WGS) entry which is preliminary data.</text>
</comment>
<sequence length="29" mass="3361">MVSLLWKSVQELTEKANFLVEKISNLNEP</sequence>
<keyword evidence="2" id="KW-1185">Reference proteome</keyword>
<accession>A0AAJ1WIG4</accession>
<evidence type="ECO:0000313" key="2">
    <source>
        <dbReference type="Proteomes" id="UP001237207"/>
    </source>
</evidence>
<organism evidence="1 2">
    <name type="scientific">Oikeobacillus pervagus</name>
    <dbReference type="NCBI Taxonomy" id="1325931"/>
    <lineage>
        <taxon>Bacteria</taxon>
        <taxon>Bacillati</taxon>
        <taxon>Bacillota</taxon>
        <taxon>Bacilli</taxon>
        <taxon>Bacillales</taxon>
        <taxon>Bacillaceae</taxon>
        <taxon>Oikeobacillus</taxon>
    </lineage>
</organism>
<dbReference type="AlphaFoldDB" id="A0AAJ1WIG4"/>
<proteinExistence type="predicted"/>